<dbReference type="EMBL" id="KZ825416">
    <property type="protein sequence ID" value="RAH40232.1"/>
    <property type="molecule type" value="Genomic_DNA"/>
</dbReference>
<organism evidence="1 2">
    <name type="scientific">Aspergillus brunneoviolaceus CBS 621.78</name>
    <dbReference type="NCBI Taxonomy" id="1450534"/>
    <lineage>
        <taxon>Eukaryota</taxon>
        <taxon>Fungi</taxon>
        <taxon>Dikarya</taxon>
        <taxon>Ascomycota</taxon>
        <taxon>Pezizomycotina</taxon>
        <taxon>Eurotiomycetes</taxon>
        <taxon>Eurotiomycetidae</taxon>
        <taxon>Eurotiales</taxon>
        <taxon>Aspergillaceae</taxon>
        <taxon>Aspergillus</taxon>
        <taxon>Aspergillus subgen. Circumdati</taxon>
    </lineage>
</organism>
<sequence length="73" mass="8177">MTPANPFYHINSPLVLILFSLDLPLLYIATLYGKQYPQIACYSAMCQSCLGGKIILLVVCWNPNLFGFCFLSL</sequence>
<reference evidence="1" key="1">
    <citation type="submission" date="2018-02" db="EMBL/GenBank/DDBJ databases">
        <title>The genomes of Aspergillus section Nigri reveals drivers in fungal speciation.</title>
        <authorList>
            <consortium name="DOE Joint Genome Institute"/>
            <person name="Vesth T.C."/>
            <person name="Nybo J."/>
            <person name="Theobald S."/>
            <person name="Brandl J."/>
            <person name="Frisvad J.C."/>
            <person name="Nielsen K.F."/>
            <person name="Lyhne E.K."/>
            <person name="Kogle M.E."/>
            <person name="Kuo A."/>
            <person name="Riley R."/>
            <person name="Clum A."/>
            <person name="Nolan M."/>
            <person name="Lipzen A."/>
            <person name="Salamov A."/>
            <person name="Henrissat B."/>
            <person name="Wiebenga A."/>
            <person name="De vries R.P."/>
            <person name="Grigoriev I.V."/>
            <person name="Mortensen U.H."/>
            <person name="Andersen M.R."/>
            <person name="Baker S.E."/>
        </authorList>
    </citation>
    <scope>NUCLEOTIDE SEQUENCE</scope>
    <source>
        <strain evidence="1">CBS 621.78</strain>
    </source>
</reference>
<protein>
    <submittedName>
        <fullName evidence="1">Uncharacterized protein</fullName>
    </submittedName>
</protein>
<dbReference type="Proteomes" id="UP000249057">
    <property type="component" value="Unassembled WGS sequence"/>
</dbReference>
<evidence type="ECO:0000313" key="2">
    <source>
        <dbReference type="Proteomes" id="UP000249057"/>
    </source>
</evidence>
<name>A0ACD1FTE5_9EURO</name>
<proteinExistence type="predicted"/>
<evidence type="ECO:0000313" key="1">
    <source>
        <dbReference type="EMBL" id="RAH40232.1"/>
    </source>
</evidence>
<keyword evidence="2" id="KW-1185">Reference proteome</keyword>
<gene>
    <name evidence="1" type="ORF">BO95DRAFT_22042</name>
</gene>
<accession>A0ACD1FTE5</accession>